<accession>A0A9D5HH79</accession>
<proteinExistence type="predicted"/>
<feature type="compositionally biased region" description="Acidic residues" evidence="1">
    <location>
        <begin position="73"/>
        <end position="86"/>
    </location>
</feature>
<feature type="compositionally biased region" description="Basic and acidic residues" evidence="1">
    <location>
        <begin position="113"/>
        <end position="127"/>
    </location>
</feature>
<dbReference type="AlphaFoldDB" id="A0A9D5HH79"/>
<protein>
    <submittedName>
        <fullName evidence="2">Uncharacterized protein</fullName>
    </submittedName>
</protein>
<dbReference type="Proteomes" id="UP001085076">
    <property type="component" value="Miscellaneous, Linkage group lg04"/>
</dbReference>
<dbReference type="EMBL" id="JAGGNH010000004">
    <property type="protein sequence ID" value="KAJ0976022.1"/>
    <property type="molecule type" value="Genomic_DNA"/>
</dbReference>
<organism evidence="2 3">
    <name type="scientific">Dioscorea zingiberensis</name>
    <dbReference type="NCBI Taxonomy" id="325984"/>
    <lineage>
        <taxon>Eukaryota</taxon>
        <taxon>Viridiplantae</taxon>
        <taxon>Streptophyta</taxon>
        <taxon>Embryophyta</taxon>
        <taxon>Tracheophyta</taxon>
        <taxon>Spermatophyta</taxon>
        <taxon>Magnoliopsida</taxon>
        <taxon>Liliopsida</taxon>
        <taxon>Dioscoreales</taxon>
        <taxon>Dioscoreaceae</taxon>
        <taxon>Dioscorea</taxon>
    </lineage>
</organism>
<evidence type="ECO:0000313" key="2">
    <source>
        <dbReference type="EMBL" id="KAJ0976022.1"/>
    </source>
</evidence>
<sequence>MLQATRLAGAALKRILVGPNQPPFLQRTVMAFTVLSPRRELPVPRVPPSLTFSRSITHMRRRSPPAQPRKDEEQESSESEDDEELELGLGMDDVAVEGSESEEWEGFVLDFGADGKESKNKGVNEEE</sequence>
<evidence type="ECO:0000313" key="3">
    <source>
        <dbReference type="Proteomes" id="UP001085076"/>
    </source>
</evidence>
<keyword evidence="3" id="KW-1185">Reference proteome</keyword>
<evidence type="ECO:0000256" key="1">
    <source>
        <dbReference type="SAM" id="MobiDB-lite"/>
    </source>
</evidence>
<reference evidence="2" key="1">
    <citation type="submission" date="2021-03" db="EMBL/GenBank/DDBJ databases">
        <authorList>
            <person name="Li Z."/>
            <person name="Yang C."/>
        </authorList>
    </citation>
    <scope>NUCLEOTIDE SEQUENCE</scope>
    <source>
        <strain evidence="2">Dzin_1.0</strain>
        <tissue evidence="2">Leaf</tissue>
    </source>
</reference>
<feature type="region of interest" description="Disordered" evidence="1">
    <location>
        <begin position="43"/>
        <end position="127"/>
    </location>
</feature>
<comment type="caution">
    <text evidence="2">The sequence shown here is derived from an EMBL/GenBank/DDBJ whole genome shotgun (WGS) entry which is preliminary data.</text>
</comment>
<gene>
    <name evidence="2" type="ORF">J5N97_017987</name>
</gene>
<reference evidence="2" key="2">
    <citation type="journal article" date="2022" name="Hortic Res">
        <title>The genome of Dioscorea zingiberensis sheds light on the biosynthesis, origin and evolution of the medicinally important diosgenin saponins.</title>
        <authorList>
            <person name="Li Y."/>
            <person name="Tan C."/>
            <person name="Li Z."/>
            <person name="Guo J."/>
            <person name="Li S."/>
            <person name="Chen X."/>
            <person name="Wang C."/>
            <person name="Dai X."/>
            <person name="Yang H."/>
            <person name="Song W."/>
            <person name="Hou L."/>
            <person name="Xu J."/>
            <person name="Tong Z."/>
            <person name="Xu A."/>
            <person name="Yuan X."/>
            <person name="Wang W."/>
            <person name="Yang Q."/>
            <person name="Chen L."/>
            <person name="Sun Z."/>
            <person name="Wang K."/>
            <person name="Pan B."/>
            <person name="Chen J."/>
            <person name="Bao Y."/>
            <person name="Liu F."/>
            <person name="Qi X."/>
            <person name="Gang D.R."/>
            <person name="Wen J."/>
            <person name="Li J."/>
        </authorList>
    </citation>
    <scope>NUCLEOTIDE SEQUENCE</scope>
    <source>
        <strain evidence="2">Dzin_1.0</strain>
    </source>
</reference>
<name>A0A9D5HH79_9LILI</name>